<evidence type="ECO:0000313" key="2">
    <source>
        <dbReference type="Proteomes" id="UP000886653"/>
    </source>
</evidence>
<proteinExistence type="predicted"/>
<protein>
    <submittedName>
        <fullName evidence="1">Uncharacterized protein</fullName>
    </submittedName>
</protein>
<reference evidence="1" key="1">
    <citation type="submission" date="2013-11" db="EMBL/GenBank/DDBJ databases">
        <title>Genome sequence of the fusiform rust pathogen reveals effectors for host alternation and coevolution with pine.</title>
        <authorList>
            <consortium name="DOE Joint Genome Institute"/>
            <person name="Smith K."/>
            <person name="Pendleton A."/>
            <person name="Kubisiak T."/>
            <person name="Anderson C."/>
            <person name="Salamov A."/>
            <person name="Aerts A."/>
            <person name="Riley R."/>
            <person name="Clum A."/>
            <person name="Lindquist E."/>
            <person name="Ence D."/>
            <person name="Campbell M."/>
            <person name="Kronenberg Z."/>
            <person name="Feau N."/>
            <person name="Dhillon B."/>
            <person name="Hamelin R."/>
            <person name="Burleigh J."/>
            <person name="Smith J."/>
            <person name="Yandell M."/>
            <person name="Nelson C."/>
            <person name="Grigoriev I."/>
            <person name="Davis J."/>
        </authorList>
    </citation>
    <scope>NUCLEOTIDE SEQUENCE</scope>
    <source>
        <strain evidence="1">G11</strain>
    </source>
</reference>
<evidence type="ECO:0000313" key="1">
    <source>
        <dbReference type="EMBL" id="KAG0147540.1"/>
    </source>
</evidence>
<organism evidence="1 2">
    <name type="scientific">Cronartium quercuum f. sp. fusiforme G11</name>
    <dbReference type="NCBI Taxonomy" id="708437"/>
    <lineage>
        <taxon>Eukaryota</taxon>
        <taxon>Fungi</taxon>
        <taxon>Dikarya</taxon>
        <taxon>Basidiomycota</taxon>
        <taxon>Pucciniomycotina</taxon>
        <taxon>Pucciniomycetes</taxon>
        <taxon>Pucciniales</taxon>
        <taxon>Coleosporiaceae</taxon>
        <taxon>Cronartium</taxon>
    </lineage>
</organism>
<name>A0A9P6NIE4_9BASI</name>
<keyword evidence="2" id="KW-1185">Reference proteome</keyword>
<accession>A0A9P6NIE4</accession>
<gene>
    <name evidence="1" type="ORF">CROQUDRAFT_457920</name>
</gene>
<dbReference type="AlphaFoldDB" id="A0A9P6NIE4"/>
<comment type="caution">
    <text evidence="1">The sequence shown here is derived from an EMBL/GenBank/DDBJ whole genome shotgun (WGS) entry which is preliminary data.</text>
</comment>
<dbReference type="EMBL" id="MU167246">
    <property type="protein sequence ID" value="KAG0147540.1"/>
    <property type="molecule type" value="Genomic_DNA"/>
</dbReference>
<dbReference type="Proteomes" id="UP000886653">
    <property type="component" value="Unassembled WGS sequence"/>
</dbReference>
<sequence length="132" mass="15356">MSFLTPRTTTTTKKTSVLFFSDLTLVIKLMSRVGKHMTPSHYRSLTIRHKSWEGSTFFFSFSFFLMLIRVPNSNHSQSFMSYQYFKGQSTCLLSDRYFVCVCVCLNLDAPNYLMHPNSIFPLRNEPFGNSYS</sequence>